<dbReference type="GO" id="GO:0016491">
    <property type="term" value="F:oxidoreductase activity"/>
    <property type="evidence" value="ECO:0007669"/>
    <property type="project" value="UniProtKB-KW"/>
</dbReference>
<keyword evidence="2" id="KW-0560">Oxidoreductase</keyword>
<sequence length="235" mass="24939">MMTFSFRSFALTAIIALVFGFGGAAIWSFSGLGNDGTRSYLLEHPELLPEMAEAYQKKEAQDRLADISDAVKKPFPGAVFGNPNGSVTLVEFTDYACGYCRMSEEHVAALVKANPDLKVVIREFPIFEGSDKAALVALAAADQDKYAEFHRAMFAKGAPTDAAIAQTAKEVGLDMDKARAFAATPAAQAELTNNIAMAQRLGFSGTPSWVIGNQAFEGAVGLSALQNAVDDAKGS</sequence>
<dbReference type="Pfam" id="PF01323">
    <property type="entry name" value="DSBA"/>
    <property type="match status" value="1"/>
</dbReference>
<protein>
    <submittedName>
        <fullName evidence="6">Thioredoxin domain-containing protein</fullName>
    </submittedName>
</protein>
<keyword evidence="3" id="KW-1015">Disulfide bond</keyword>
<dbReference type="PANTHER" id="PTHR13887">
    <property type="entry name" value="GLUTATHIONE S-TRANSFERASE KAPPA"/>
    <property type="match status" value="1"/>
</dbReference>
<dbReference type="RefSeq" id="WP_160601836.1">
    <property type="nucleotide sequence ID" value="NZ_WTYU01000002.1"/>
</dbReference>
<dbReference type="CDD" id="cd03023">
    <property type="entry name" value="DsbA_Com1_like"/>
    <property type="match status" value="1"/>
</dbReference>
<reference evidence="6 7" key="1">
    <citation type="submission" date="2019-12" db="EMBL/GenBank/DDBJ databases">
        <title>Genomic-based taxomic classification of the family Erythrobacteraceae.</title>
        <authorList>
            <person name="Xu L."/>
        </authorList>
    </citation>
    <scope>NUCLEOTIDE SEQUENCE [LARGE SCALE GENOMIC DNA]</scope>
    <source>
        <strain evidence="6 7">KCTC 52259</strain>
    </source>
</reference>
<gene>
    <name evidence="6" type="ORF">GRI44_11060</name>
</gene>
<organism evidence="6 7">
    <name type="scientific">Allopontixanthobacter confluentis</name>
    <dbReference type="NCBI Taxonomy" id="1849021"/>
    <lineage>
        <taxon>Bacteria</taxon>
        <taxon>Pseudomonadati</taxon>
        <taxon>Pseudomonadota</taxon>
        <taxon>Alphaproteobacteria</taxon>
        <taxon>Sphingomonadales</taxon>
        <taxon>Erythrobacteraceae</taxon>
        <taxon>Allopontixanthobacter</taxon>
    </lineage>
</organism>
<dbReference type="PROSITE" id="PS51352">
    <property type="entry name" value="THIOREDOXIN_2"/>
    <property type="match status" value="1"/>
</dbReference>
<keyword evidence="4" id="KW-0676">Redox-active center</keyword>
<accession>A0A6L7GK74</accession>
<evidence type="ECO:0000256" key="1">
    <source>
        <dbReference type="ARBA" id="ARBA00022729"/>
    </source>
</evidence>
<dbReference type="InterPro" id="IPR001853">
    <property type="entry name" value="DSBA-like_thioredoxin_dom"/>
</dbReference>
<dbReference type="AlphaFoldDB" id="A0A6L7GK74"/>
<evidence type="ECO:0000259" key="5">
    <source>
        <dbReference type="PROSITE" id="PS51352"/>
    </source>
</evidence>
<feature type="domain" description="Thioredoxin" evidence="5">
    <location>
        <begin position="42"/>
        <end position="234"/>
    </location>
</feature>
<dbReference type="Pfam" id="PF18312">
    <property type="entry name" value="ScsC_N"/>
    <property type="match status" value="1"/>
</dbReference>
<comment type="caution">
    <text evidence="6">The sequence shown here is derived from an EMBL/GenBank/DDBJ whole genome shotgun (WGS) entry which is preliminary data.</text>
</comment>
<name>A0A6L7GK74_9SPHN</name>
<dbReference type="PANTHER" id="PTHR13887:SF14">
    <property type="entry name" value="DISULFIDE BOND FORMATION PROTEIN D"/>
    <property type="match status" value="1"/>
</dbReference>
<keyword evidence="7" id="KW-1185">Reference proteome</keyword>
<dbReference type="InterPro" id="IPR036249">
    <property type="entry name" value="Thioredoxin-like_sf"/>
</dbReference>
<dbReference type="OrthoDB" id="9780147at2"/>
<evidence type="ECO:0000256" key="2">
    <source>
        <dbReference type="ARBA" id="ARBA00023002"/>
    </source>
</evidence>
<keyword evidence="1" id="KW-0732">Signal</keyword>
<evidence type="ECO:0000313" key="6">
    <source>
        <dbReference type="EMBL" id="MXP15288.1"/>
    </source>
</evidence>
<dbReference type="InterPro" id="IPR041205">
    <property type="entry name" value="ScsC_N"/>
</dbReference>
<dbReference type="SUPFAM" id="SSF52833">
    <property type="entry name" value="Thioredoxin-like"/>
    <property type="match status" value="1"/>
</dbReference>
<evidence type="ECO:0000256" key="4">
    <source>
        <dbReference type="ARBA" id="ARBA00023284"/>
    </source>
</evidence>
<proteinExistence type="predicted"/>
<dbReference type="Gene3D" id="3.40.30.10">
    <property type="entry name" value="Glutaredoxin"/>
    <property type="match status" value="1"/>
</dbReference>
<evidence type="ECO:0000256" key="3">
    <source>
        <dbReference type="ARBA" id="ARBA00023157"/>
    </source>
</evidence>
<dbReference type="Proteomes" id="UP000473531">
    <property type="component" value="Unassembled WGS sequence"/>
</dbReference>
<dbReference type="EMBL" id="WTYU01000002">
    <property type="protein sequence ID" value="MXP15288.1"/>
    <property type="molecule type" value="Genomic_DNA"/>
</dbReference>
<dbReference type="InterPro" id="IPR013766">
    <property type="entry name" value="Thioredoxin_domain"/>
</dbReference>
<evidence type="ECO:0000313" key="7">
    <source>
        <dbReference type="Proteomes" id="UP000473531"/>
    </source>
</evidence>